<keyword evidence="4" id="KW-1185">Reference proteome</keyword>
<accession>A0ABS7N8M1</accession>
<dbReference type="PANTHER" id="PTHR30535">
    <property type="entry name" value="VITAMIN B12-BINDING PROTEIN"/>
    <property type="match status" value="1"/>
</dbReference>
<gene>
    <name evidence="3" type="ORF">KUV23_16955</name>
</gene>
<reference evidence="3 4" key="1">
    <citation type="submission" date="2021-06" db="EMBL/GenBank/DDBJ databases">
        <title>44 bacteria genomes isolated from Dapeng, Shenzhen.</title>
        <authorList>
            <person name="Zheng W."/>
            <person name="Yu S."/>
            <person name="Huang Y."/>
        </authorList>
    </citation>
    <scope>NUCLEOTIDE SEQUENCE [LARGE SCALE GENOMIC DNA]</scope>
    <source>
        <strain evidence="3 4">DP5N14-6</strain>
    </source>
</reference>
<comment type="caution">
    <text evidence="3">The sequence shown here is derived from an EMBL/GenBank/DDBJ whole genome shotgun (WGS) entry which is preliminary data.</text>
</comment>
<dbReference type="PANTHER" id="PTHR30535:SF34">
    <property type="entry name" value="MOLYBDATE-BINDING PROTEIN MOLA"/>
    <property type="match status" value="1"/>
</dbReference>
<evidence type="ECO:0000313" key="4">
    <source>
        <dbReference type="Proteomes" id="UP000766609"/>
    </source>
</evidence>
<dbReference type="PROSITE" id="PS50983">
    <property type="entry name" value="FE_B12_PBP"/>
    <property type="match status" value="1"/>
</dbReference>
<sequence length="354" mass="39869">MIGLETVPLTYAKGFEVQKGEGFWILEVNQPWTGADKSYRYLILNEEVEKPELEVDAVVKLPVERVILTSTTQIPHLDLLGDTDKLIGFPNFDLISSQKVWGQIESGMMADLGSGPSANLEMMIDLQPDWVMISTLGEDLRQLDLLGQSGVPALINGEYVEQHPLGRAEWIKFTGVMLGKYEEAVRVFEEIEMAYQEAEALIKNQTNLKRPKVLSGVLYEDVWYVPGADSWGAKILQNAGGDYVFSDQAGSGSIQLSYEYVLDHAMEAPIWIGSADFESVEQMGDAEPRYRAFQAFQNGSIYTYTKKKGPKGGLEYFELGYVRPDLVLKDLIKILHPQLLPGYDLYFYRQLDEN</sequence>
<evidence type="ECO:0000259" key="2">
    <source>
        <dbReference type="PROSITE" id="PS50983"/>
    </source>
</evidence>
<feature type="domain" description="Fe/B12 periplasmic-binding" evidence="2">
    <location>
        <begin position="65"/>
        <end position="339"/>
    </location>
</feature>
<keyword evidence="1" id="KW-0175">Coiled coil</keyword>
<dbReference type="SUPFAM" id="SSF53807">
    <property type="entry name" value="Helical backbone' metal receptor"/>
    <property type="match status" value="1"/>
</dbReference>
<dbReference type="Gene3D" id="3.40.50.1980">
    <property type="entry name" value="Nitrogenase molybdenum iron protein domain"/>
    <property type="match status" value="2"/>
</dbReference>
<dbReference type="Proteomes" id="UP000766609">
    <property type="component" value="Unassembled WGS sequence"/>
</dbReference>
<dbReference type="Pfam" id="PF01497">
    <property type="entry name" value="Peripla_BP_2"/>
    <property type="match status" value="1"/>
</dbReference>
<dbReference type="EMBL" id="JAHVHP010000002">
    <property type="protein sequence ID" value="MBY5952681.1"/>
    <property type="molecule type" value="Genomic_DNA"/>
</dbReference>
<evidence type="ECO:0000256" key="1">
    <source>
        <dbReference type="SAM" id="Coils"/>
    </source>
</evidence>
<evidence type="ECO:0000313" key="3">
    <source>
        <dbReference type="EMBL" id="MBY5952681.1"/>
    </source>
</evidence>
<organism evidence="3 4">
    <name type="scientific">Algoriphagus marincola</name>
    <dbReference type="NCBI Taxonomy" id="264027"/>
    <lineage>
        <taxon>Bacteria</taxon>
        <taxon>Pseudomonadati</taxon>
        <taxon>Bacteroidota</taxon>
        <taxon>Cytophagia</taxon>
        <taxon>Cytophagales</taxon>
        <taxon>Cyclobacteriaceae</taxon>
        <taxon>Algoriphagus</taxon>
    </lineage>
</organism>
<dbReference type="RefSeq" id="WP_222584878.1">
    <property type="nucleotide sequence ID" value="NZ_JAHVHP010000002.1"/>
</dbReference>
<feature type="coiled-coil region" evidence="1">
    <location>
        <begin position="181"/>
        <end position="208"/>
    </location>
</feature>
<dbReference type="InterPro" id="IPR050902">
    <property type="entry name" value="ABC_Transporter_SBP"/>
</dbReference>
<dbReference type="InterPro" id="IPR002491">
    <property type="entry name" value="ABC_transptr_periplasmic_BD"/>
</dbReference>
<name>A0ABS7N8M1_9BACT</name>
<protein>
    <submittedName>
        <fullName evidence="3">ABC transporter substrate-binding protein</fullName>
    </submittedName>
</protein>
<proteinExistence type="predicted"/>